<evidence type="ECO:0000313" key="3">
    <source>
        <dbReference type="Proteomes" id="UP000288805"/>
    </source>
</evidence>
<reference evidence="2 3" key="1">
    <citation type="journal article" date="2018" name="PLoS Genet.">
        <title>Population sequencing reveals clonal diversity and ancestral inbreeding in the grapevine cultivar Chardonnay.</title>
        <authorList>
            <person name="Roach M.J."/>
            <person name="Johnson D.L."/>
            <person name="Bohlmann J."/>
            <person name="van Vuuren H.J."/>
            <person name="Jones S.J."/>
            <person name="Pretorius I.S."/>
            <person name="Schmidt S.A."/>
            <person name="Borneman A.R."/>
        </authorList>
    </citation>
    <scope>NUCLEOTIDE SEQUENCE [LARGE SCALE GENOMIC DNA]</scope>
    <source>
        <strain evidence="3">cv. Chardonnay</strain>
        <tissue evidence="2">Leaf</tissue>
    </source>
</reference>
<sequence>MNRLQNDVVLGPEIKKKKKKARAWGRLCNPTAGGKEEEEEEEEEEGEGDRTWSGRRRQLGRPPRALLEASALRLAGGERLARLSGVFVKGRRLSSGEALEGGVAPPRA</sequence>
<protein>
    <submittedName>
        <fullName evidence="2">Uncharacterized protein</fullName>
    </submittedName>
</protein>
<organism evidence="2 3">
    <name type="scientific">Vitis vinifera</name>
    <name type="common">Grape</name>
    <dbReference type="NCBI Taxonomy" id="29760"/>
    <lineage>
        <taxon>Eukaryota</taxon>
        <taxon>Viridiplantae</taxon>
        <taxon>Streptophyta</taxon>
        <taxon>Embryophyta</taxon>
        <taxon>Tracheophyta</taxon>
        <taxon>Spermatophyta</taxon>
        <taxon>Magnoliopsida</taxon>
        <taxon>eudicotyledons</taxon>
        <taxon>Gunneridae</taxon>
        <taxon>Pentapetalae</taxon>
        <taxon>rosids</taxon>
        <taxon>Vitales</taxon>
        <taxon>Vitaceae</taxon>
        <taxon>Viteae</taxon>
        <taxon>Vitis</taxon>
    </lineage>
</organism>
<proteinExistence type="predicted"/>
<gene>
    <name evidence="2" type="ORF">CK203_095878</name>
</gene>
<comment type="caution">
    <text evidence="2">The sequence shown here is derived from an EMBL/GenBank/DDBJ whole genome shotgun (WGS) entry which is preliminary data.</text>
</comment>
<evidence type="ECO:0000313" key="2">
    <source>
        <dbReference type="EMBL" id="RVW19258.1"/>
    </source>
</evidence>
<dbReference type="EMBL" id="QGNW01002499">
    <property type="protein sequence ID" value="RVW19258.1"/>
    <property type="molecule type" value="Genomic_DNA"/>
</dbReference>
<dbReference type="AlphaFoldDB" id="A0A438C7S8"/>
<name>A0A438C7S8_VITVI</name>
<evidence type="ECO:0000256" key="1">
    <source>
        <dbReference type="SAM" id="MobiDB-lite"/>
    </source>
</evidence>
<dbReference type="Proteomes" id="UP000288805">
    <property type="component" value="Unassembled WGS sequence"/>
</dbReference>
<accession>A0A438C7S8</accession>
<feature type="region of interest" description="Disordered" evidence="1">
    <location>
        <begin position="1"/>
        <end position="60"/>
    </location>
</feature>
<feature type="compositionally biased region" description="Acidic residues" evidence="1">
    <location>
        <begin position="36"/>
        <end position="47"/>
    </location>
</feature>